<dbReference type="Gene3D" id="3.10.450.710">
    <property type="entry name" value="Tgt2/MlaC"/>
    <property type="match status" value="1"/>
</dbReference>
<dbReference type="KEGG" id="nmv:NITMOv2_0724"/>
<keyword evidence="1" id="KW-0472">Membrane</keyword>
<accession>A0A0K2G898</accession>
<evidence type="ECO:0000313" key="2">
    <source>
        <dbReference type="EMBL" id="ALA57160.1"/>
    </source>
</evidence>
<evidence type="ECO:0000256" key="1">
    <source>
        <dbReference type="SAM" id="Phobius"/>
    </source>
</evidence>
<keyword evidence="1" id="KW-0812">Transmembrane</keyword>
<dbReference type="Proteomes" id="UP000069205">
    <property type="component" value="Chromosome"/>
</dbReference>
<dbReference type="STRING" id="42253.NITMOv2_0724"/>
<dbReference type="EMBL" id="CP011801">
    <property type="protein sequence ID" value="ALA57160.1"/>
    <property type="molecule type" value="Genomic_DNA"/>
</dbReference>
<dbReference type="PATRIC" id="fig|42253.5.peg.717"/>
<dbReference type="PANTHER" id="PTHR36573:SF1">
    <property type="entry name" value="INTERMEMBRANE PHOSPHOLIPID TRANSPORT SYSTEM BINDING PROTEIN MLAC"/>
    <property type="match status" value="1"/>
</dbReference>
<dbReference type="AlphaFoldDB" id="A0A0K2G898"/>
<reference evidence="2 3" key="1">
    <citation type="journal article" date="2015" name="Proc. Natl. Acad. Sci. U.S.A.">
        <title>Expanded metabolic versatility of ubiquitous nitrite-oxidizing bacteria from the genus Nitrospira.</title>
        <authorList>
            <person name="Koch H."/>
            <person name="Lucker S."/>
            <person name="Albertsen M."/>
            <person name="Kitzinger K."/>
            <person name="Herbold C."/>
            <person name="Spieck E."/>
            <person name="Nielsen P.H."/>
            <person name="Wagner M."/>
            <person name="Daims H."/>
        </authorList>
    </citation>
    <scope>NUCLEOTIDE SEQUENCE [LARGE SCALE GENOMIC DNA]</scope>
    <source>
        <strain evidence="2 3">NSP M-1</strain>
    </source>
</reference>
<evidence type="ECO:0000313" key="3">
    <source>
        <dbReference type="Proteomes" id="UP000069205"/>
    </source>
</evidence>
<dbReference type="PANTHER" id="PTHR36573">
    <property type="entry name" value="INTERMEMBRANE PHOSPHOLIPID TRANSPORT SYSTEM BINDING PROTEIN MLAC"/>
    <property type="match status" value="1"/>
</dbReference>
<dbReference type="InterPro" id="IPR042245">
    <property type="entry name" value="Tgt2/MlaC_sf"/>
</dbReference>
<proteinExistence type="predicted"/>
<organism evidence="2 3">
    <name type="scientific">Nitrospira moscoviensis</name>
    <dbReference type="NCBI Taxonomy" id="42253"/>
    <lineage>
        <taxon>Bacteria</taxon>
        <taxon>Pseudomonadati</taxon>
        <taxon>Nitrospirota</taxon>
        <taxon>Nitrospiria</taxon>
        <taxon>Nitrospirales</taxon>
        <taxon>Nitrospiraceae</taxon>
        <taxon>Nitrospira</taxon>
    </lineage>
</organism>
<dbReference type="InterPro" id="IPR008869">
    <property type="entry name" value="MlaC/ttg2D"/>
</dbReference>
<protein>
    <submittedName>
        <fullName evidence="2">Putative ABC transporter, auxiliary component, ATP-dependent toluene efflux transporter</fullName>
    </submittedName>
</protein>
<name>A0A0K2G898_NITMO</name>
<keyword evidence="1" id="KW-1133">Transmembrane helix</keyword>
<keyword evidence="3" id="KW-1185">Reference proteome</keyword>
<gene>
    <name evidence="2" type="ORF">NITMOv2_0724</name>
</gene>
<feature type="transmembrane region" description="Helical" evidence="1">
    <location>
        <begin position="21"/>
        <end position="41"/>
    </location>
</feature>
<dbReference type="PIRSF" id="PIRSF004649">
    <property type="entry name" value="MlaC"/>
    <property type="match status" value="1"/>
</dbReference>
<sequence length="220" mass="25153">MIVTHVARLGMYRNASFTARLCLNATAVMLWLGLVVVPAYAGAPTEAMKATIDEVLHIIREKDLKQPAKADERRQQLEKVVGARFDYQEMSRRALGAPWNQLSEQERQEFVSLFRTLLTNSYADKIETYSGEGVQYLNERTEKEYAEVRTKVLSGKTEIPLDYRLINKAEDWRVYDVVVDGVSLVNNYRGQFTKILRASSYSDLVDQLRKKSDKLKAPSP</sequence>
<dbReference type="Pfam" id="PF05494">
    <property type="entry name" value="MlaC"/>
    <property type="match status" value="1"/>
</dbReference>